<keyword evidence="2" id="KW-1185">Reference proteome</keyword>
<comment type="caution">
    <text evidence="1">The sequence shown here is derived from an EMBL/GenBank/DDBJ whole genome shotgun (WGS) entry which is preliminary data.</text>
</comment>
<evidence type="ECO:0000313" key="1">
    <source>
        <dbReference type="EMBL" id="GLQ72163.1"/>
    </source>
</evidence>
<accession>A0AAV5NNR0</accession>
<evidence type="ECO:0000313" key="2">
    <source>
        <dbReference type="Proteomes" id="UP001156690"/>
    </source>
</evidence>
<sequence>MELKTELEQWDGKDTDAISLIYQEHHFEPYFISQIIDLMDEEEFASGSTWLLKYHFEQEEQLTDAEIDTIYGKLNSIEGWEARLHLLQVMPYMPISEQNKPNVESFVRHCLGDRNKFLRAWAYNALFVLSQQYPEYLVDVKRLFKIALRKEAPSIKARIKNILVQNKLENQTP</sequence>
<dbReference type="EMBL" id="BSNX01000012">
    <property type="protein sequence ID" value="GLQ72163.1"/>
    <property type="molecule type" value="Genomic_DNA"/>
</dbReference>
<reference evidence="2" key="1">
    <citation type="journal article" date="2019" name="Int. J. Syst. Evol. Microbiol.">
        <title>The Global Catalogue of Microorganisms (GCM) 10K type strain sequencing project: providing services to taxonomists for standard genome sequencing and annotation.</title>
        <authorList>
            <consortium name="The Broad Institute Genomics Platform"/>
            <consortium name="The Broad Institute Genome Sequencing Center for Infectious Disease"/>
            <person name="Wu L."/>
            <person name="Ma J."/>
        </authorList>
    </citation>
    <scope>NUCLEOTIDE SEQUENCE [LARGE SCALE GENOMIC DNA]</scope>
    <source>
        <strain evidence="2">NBRC 15640</strain>
    </source>
</reference>
<proteinExistence type="predicted"/>
<dbReference type="RefSeq" id="WP_126610410.1">
    <property type="nucleotide sequence ID" value="NZ_AP025145.1"/>
</dbReference>
<protein>
    <recommendedName>
        <fullName evidence="3">HEAT repeat domain-containing protein</fullName>
    </recommendedName>
</protein>
<name>A0AAV5NNR0_9VIBR</name>
<organism evidence="1 2">
    <name type="scientific">Vibrio penaeicida</name>
    <dbReference type="NCBI Taxonomy" id="104609"/>
    <lineage>
        <taxon>Bacteria</taxon>
        <taxon>Pseudomonadati</taxon>
        <taxon>Pseudomonadota</taxon>
        <taxon>Gammaproteobacteria</taxon>
        <taxon>Vibrionales</taxon>
        <taxon>Vibrionaceae</taxon>
        <taxon>Vibrio</taxon>
    </lineage>
</organism>
<evidence type="ECO:0008006" key="3">
    <source>
        <dbReference type="Google" id="ProtNLM"/>
    </source>
</evidence>
<dbReference type="AlphaFoldDB" id="A0AAV5NNR0"/>
<gene>
    <name evidence="1" type="ORF">GCM10007932_15230</name>
</gene>
<dbReference type="Proteomes" id="UP001156690">
    <property type="component" value="Unassembled WGS sequence"/>
</dbReference>